<dbReference type="SMR" id="A0A0B4RUW2"/>
<evidence type="ECO:0000256" key="15">
    <source>
        <dbReference type="ARBA" id="ARBA00041601"/>
    </source>
</evidence>
<protein>
    <recommendedName>
        <fullName evidence="13">Probable beta-glucosidase G</fullName>
        <ecNumber evidence="5">3.2.1.21</ecNumber>
    </recommendedName>
    <alternativeName>
        <fullName evidence="14">Beta-D-glucoside glucohydrolase G</fullName>
    </alternativeName>
    <alternativeName>
        <fullName evidence="15">Cellobiase G</fullName>
    </alternativeName>
    <alternativeName>
        <fullName evidence="16">Gentiobiase G</fullName>
    </alternativeName>
</protein>
<dbReference type="FunFam" id="2.60.40.10:FF:000495">
    <property type="entry name" value="Periplasmic beta-glucosidase"/>
    <property type="match status" value="1"/>
</dbReference>
<dbReference type="EMBL" id="KJ020915">
    <property type="protein sequence ID" value="AIY32164.1"/>
    <property type="molecule type" value="mRNA"/>
</dbReference>
<keyword evidence="9" id="KW-0119">Carbohydrate metabolism</keyword>
<keyword evidence="11" id="KW-0624">Polysaccharide degradation</keyword>
<dbReference type="Gene3D" id="3.40.50.1700">
    <property type="entry name" value="Glycoside hydrolase family 3 C-terminal domain"/>
    <property type="match status" value="1"/>
</dbReference>
<evidence type="ECO:0000256" key="9">
    <source>
        <dbReference type="ARBA" id="ARBA00023277"/>
    </source>
</evidence>
<dbReference type="PRINTS" id="PR00133">
    <property type="entry name" value="GLHYDRLASE3"/>
</dbReference>
<dbReference type="InterPro" id="IPR001764">
    <property type="entry name" value="Glyco_hydro_3_N"/>
</dbReference>
<keyword evidence="6" id="KW-0964">Secreted</keyword>
<evidence type="ECO:0000256" key="17">
    <source>
        <dbReference type="SAM" id="SignalP"/>
    </source>
</evidence>
<organism evidence="19">
    <name type="scientific">Rhizomucor miehei</name>
    <dbReference type="NCBI Taxonomy" id="4839"/>
    <lineage>
        <taxon>Eukaryota</taxon>
        <taxon>Fungi</taxon>
        <taxon>Fungi incertae sedis</taxon>
        <taxon>Mucoromycota</taxon>
        <taxon>Mucoromycotina</taxon>
        <taxon>Mucoromycetes</taxon>
        <taxon>Mucorales</taxon>
        <taxon>Lichtheimiaceae</taxon>
        <taxon>Rhizomucor</taxon>
    </lineage>
</organism>
<dbReference type="Pfam" id="PF14310">
    <property type="entry name" value="Fn3-like"/>
    <property type="match status" value="1"/>
</dbReference>
<keyword evidence="7 17" id="KW-0732">Signal</keyword>
<evidence type="ECO:0000259" key="18">
    <source>
        <dbReference type="SMART" id="SM01217"/>
    </source>
</evidence>
<evidence type="ECO:0000256" key="10">
    <source>
        <dbReference type="ARBA" id="ARBA00023295"/>
    </source>
</evidence>
<dbReference type="InterPro" id="IPR036881">
    <property type="entry name" value="Glyco_hydro_3_C_sf"/>
</dbReference>
<name>A0A0B4RUW2_RHIMI</name>
<evidence type="ECO:0000313" key="19">
    <source>
        <dbReference type="EMBL" id="AIY32164.1"/>
    </source>
</evidence>
<evidence type="ECO:0000256" key="7">
    <source>
        <dbReference type="ARBA" id="ARBA00022729"/>
    </source>
</evidence>
<dbReference type="AlphaFoldDB" id="A0A0B4RUW2"/>
<evidence type="ECO:0000256" key="8">
    <source>
        <dbReference type="ARBA" id="ARBA00022801"/>
    </source>
</evidence>
<comment type="function">
    <text evidence="12">Beta-glucosidases are one of a number of cellulolytic enzymes involved in the degradation of cellulosic biomass. Catalyzes the last step releasing glucose from the inhibitory cellobiose.</text>
</comment>
<dbReference type="GO" id="GO:0005576">
    <property type="term" value="C:extracellular region"/>
    <property type="evidence" value="ECO:0007669"/>
    <property type="project" value="UniProtKB-SubCell"/>
</dbReference>
<sequence length="731" mass="78960">MHLPSLSTTALVLLAAFSSVSQARPRSQYTDPISWEAAYSKAEALVKKMSLEQKVGLATGMGWEKTNCVGNTFASTDPDFPSLCLEDSPLGIRFGNNVTAGVSGINAAASFDKEQIRKRGEYIGEEAYGKGVHAILGPCVDVMRAPNAGRAWEAFGEDPYLAGIATMETVIGIQSRNVIATAKHYIGNNQEANRTASSSNIGKRALHEIWLWPYARAVEAGVGSIMCAYNQYNGTYACENEYTLNTVLKGELGFKGFVQSDWGATHSTAAAVNAGLDMTMPGDIVMGDGLSYFGSNLTKAVENGEVSEDRVTDMAVRIAAAWYKMGQDSENFPETTIRAFNQAESPYVPVQDDHGILVRQMGAASTVLLTNKDKTLPLDAKKLKSVAIIGSDAGPNPDGMNSCPDRGCDKGTLAMGWGSGTADFPYLITPKEGIEKRLGKDVDIKYTYDDFDTDAAAELAKVADIALVFSNADAGEEYITVDGNVGDRNNLTLWKNGDNLIKAVADANENTVVVIHSVGPVLMPWVDHPNIKAIVWPGLPGQETGNSLADILFGDVNPSGRLPYTIAKEESDYPAKISHTFDVDYTEGLQVGYRHFDINNIEPLFPFGHGLSYTNFTYSKLKVKTNKGKGKDVLASATITIKNTGDVDGAEIPQAYIEFPESAGEAPKNLRGFEKVYLKAGKSTKVTFDFTATELSYWDEAEEKWVVPSGTFKVHVGASSRDIRQSASFTL</sequence>
<evidence type="ECO:0000256" key="1">
    <source>
        <dbReference type="ARBA" id="ARBA00000448"/>
    </source>
</evidence>
<feature type="signal peptide" evidence="17">
    <location>
        <begin position="1"/>
        <end position="23"/>
    </location>
</feature>
<evidence type="ECO:0000256" key="16">
    <source>
        <dbReference type="ARBA" id="ARBA00041808"/>
    </source>
</evidence>
<dbReference type="SUPFAM" id="SSF51445">
    <property type="entry name" value="(Trans)glycosidases"/>
    <property type="match status" value="1"/>
</dbReference>
<dbReference type="FunFam" id="3.40.50.1700:FF:000003">
    <property type="entry name" value="Probable beta-glucosidase"/>
    <property type="match status" value="1"/>
</dbReference>
<evidence type="ECO:0000256" key="13">
    <source>
        <dbReference type="ARBA" id="ARBA00039579"/>
    </source>
</evidence>
<dbReference type="Pfam" id="PF00933">
    <property type="entry name" value="Glyco_hydro_3"/>
    <property type="match status" value="1"/>
</dbReference>
<dbReference type="InterPro" id="IPR026891">
    <property type="entry name" value="Fn3-like"/>
</dbReference>
<feature type="domain" description="Fibronectin type III-like" evidence="18">
    <location>
        <begin position="651"/>
        <end position="720"/>
    </location>
</feature>
<dbReference type="BRENDA" id="3.2.1.21">
    <property type="organism ID" value="3454"/>
</dbReference>
<evidence type="ECO:0000256" key="5">
    <source>
        <dbReference type="ARBA" id="ARBA00012744"/>
    </source>
</evidence>
<evidence type="ECO:0000256" key="12">
    <source>
        <dbReference type="ARBA" id="ARBA00024983"/>
    </source>
</evidence>
<evidence type="ECO:0000256" key="2">
    <source>
        <dbReference type="ARBA" id="ARBA00004613"/>
    </source>
</evidence>
<accession>A0A0B4RUW2</accession>
<dbReference type="BRENDA" id="3.2.1.58">
    <property type="organism ID" value="3454"/>
</dbReference>
<evidence type="ECO:0000256" key="3">
    <source>
        <dbReference type="ARBA" id="ARBA00004987"/>
    </source>
</evidence>
<dbReference type="GO" id="GO:0009251">
    <property type="term" value="P:glucan catabolic process"/>
    <property type="evidence" value="ECO:0007669"/>
    <property type="project" value="TreeGrafter"/>
</dbReference>
<dbReference type="PANTHER" id="PTHR42715:SF12">
    <property type="entry name" value="BETA-GLUCOSIDASE G-RELATED"/>
    <property type="match status" value="1"/>
</dbReference>
<comment type="catalytic activity">
    <reaction evidence="1">
        <text>Hydrolysis of terminal, non-reducing beta-D-glucosyl residues with release of beta-D-glucose.</text>
        <dbReference type="EC" id="3.2.1.21"/>
    </reaction>
</comment>
<comment type="pathway">
    <text evidence="3">Glycan metabolism; cellulose degradation.</text>
</comment>
<dbReference type="Gene3D" id="3.20.20.300">
    <property type="entry name" value="Glycoside hydrolase, family 3, N-terminal domain"/>
    <property type="match status" value="1"/>
</dbReference>
<dbReference type="InterPro" id="IPR036962">
    <property type="entry name" value="Glyco_hydro_3_N_sf"/>
</dbReference>
<dbReference type="InterPro" id="IPR002772">
    <property type="entry name" value="Glyco_hydro_3_C"/>
</dbReference>
<dbReference type="EC" id="3.2.1.21" evidence="5"/>
<evidence type="ECO:0000256" key="14">
    <source>
        <dbReference type="ARBA" id="ARBA00041276"/>
    </source>
</evidence>
<dbReference type="GO" id="GO:0008422">
    <property type="term" value="F:beta-glucosidase activity"/>
    <property type="evidence" value="ECO:0007669"/>
    <property type="project" value="UniProtKB-EC"/>
</dbReference>
<evidence type="ECO:0000256" key="4">
    <source>
        <dbReference type="ARBA" id="ARBA00005336"/>
    </source>
</evidence>
<keyword evidence="8 19" id="KW-0378">Hydrolase</keyword>
<dbReference type="InterPro" id="IPR013783">
    <property type="entry name" value="Ig-like_fold"/>
</dbReference>
<dbReference type="FunFam" id="3.20.20.300:FF:000002">
    <property type="entry name" value="Probable beta-glucosidase"/>
    <property type="match status" value="1"/>
</dbReference>
<comment type="subcellular location">
    <subcellularLocation>
        <location evidence="2">Secreted</location>
    </subcellularLocation>
</comment>
<dbReference type="SUPFAM" id="SSF52279">
    <property type="entry name" value="Beta-D-glucan exohydrolase, C-terminal domain"/>
    <property type="match status" value="1"/>
</dbReference>
<proteinExistence type="evidence at transcript level"/>
<evidence type="ECO:0000256" key="6">
    <source>
        <dbReference type="ARBA" id="ARBA00022525"/>
    </source>
</evidence>
<dbReference type="InterPro" id="IPR050288">
    <property type="entry name" value="Cellulose_deg_GH3"/>
</dbReference>
<feature type="chain" id="PRO_5002108962" description="Probable beta-glucosidase G" evidence="17">
    <location>
        <begin position="24"/>
        <end position="731"/>
    </location>
</feature>
<keyword evidence="10 19" id="KW-0326">Glycosidase</keyword>
<comment type="similarity">
    <text evidence="4">Belongs to the glycosyl hydrolase 3 family.</text>
</comment>
<evidence type="ECO:0000256" key="11">
    <source>
        <dbReference type="ARBA" id="ARBA00023326"/>
    </source>
</evidence>
<dbReference type="SMART" id="SM01217">
    <property type="entry name" value="Fn3_like"/>
    <property type="match status" value="1"/>
</dbReference>
<dbReference type="Gene3D" id="2.60.40.10">
    <property type="entry name" value="Immunoglobulins"/>
    <property type="match status" value="1"/>
</dbReference>
<reference evidence="19" key="1">
    <citation type="journal article" date="2015" name="Food Chem.">
        <title>Expression and characterization of a novel ?-glucosidase, with transglycosylation and exo-?-1,3-glucanase activities, from Rhizomucor miehei.</title>
        <authorList>
            <person name="Guo Y."/>
            <person name="Yan Q."/>
            <person name="Yang Y."/>
            <person name="Yang S."/>
            <person name="Liu Y."/>
            <person name="Jiang Z."/>
        </authorList>
    </citation>
    <scope>NUCLEOTIDE SEQUENCE</scope>
    <source>
        <strain evidence="19">CAU432</strain>
    </source>
</reference>
<dbReference type="InterPro" id="IPR017853">
    <property type="entry name" value="GH"/>
</dbReference>
<dbReference type="Pfam" id="PF01915">
    <property type="entry name" value="Glyco_hydro_3_C"/>
    <property type="match status" value="1"/>
</dbReference>
<dbReference type="PANTHER" id="PTHR42715">
    <property type="entry name" value="BETA-GLUCOSIDASE"/>
    <property type="match status" value="1"/>
</dbReference>
<gene>
    <name evidence="19" type="primary">Bglu3B</name>
</gene>